<accession>A0A0E0ECP4</accession>
<evidence type="ECO:0000313" key="2">
    <source>
        <dbReference type="EnsemblPlants" id="OMERI07G14460.1"/>
    </source>
</evidence>
<reference evidence="2" key="2">
    <citation type="submission" date="2018-05" db="EMBL/GenBank/DDBJ databases">
        <title>OmerRS3 (Oryza meridionalis Reference Sequence Version 3).</title>
        <authorList>
            <person name="Zhang J."/>
            <person name="Kudrna D."/>
            <person name="Lee S."/>
            <person name="Talag J."/>
            <person name="Welchert J."/>
            <person name="Wing R.A."/>
        </authorList>
    </citation>
    <scope>NUCLEOTIDE SEQUENCE [LARGE SCALE GENOMIC DNA]</scope>
    <source>
        <strain evidence="2">cv. OR44</strain>
    </source>
</reference>
<evidence type="ECO:0000313" key="3">
    <source>
        <dbReference type="Proteomes" id="UP000008021"/>
    </source>
</evidence>
<feature type="region of interest" description="Disordered" evidence="1">
    <location>
        <begin position="149"/>
        <end position="189"/>
    </location>
</feature>
<feature type="compositionally biased region" description="Polar residues" evidence="1">
    <location>
        <begin position="94"/>
        <end position="104"/>
    </location>
</feature>
<protein>
    <submittedName>
        <fullName evidence="2">Uncharacterized protein</fullName>
    </submittedName>
</protein>
<dbReference type="AlphaFoldDB" id="A0A0E0ECP4"/>
<evidence type="ECO:0000256" key="1">
    <source>
        <dbReference type="SAM" id="MobiDB-lite"/>
    </source>
</evidence>
<name>A0A0E0ECP4_9ORYZ</name>
<dbReference type="STRING" id="40149.A0A0E0ECP4"/>
<dbReference type="EnsemblPlants" id="OMERI07G14460.1">
    <property type="protein sequence ID" value="OMERI07G14460.1"/>
    <property type="gene ID" value="OMERI07G14460"/>
</dbReference>
<dbReference type="Gramene" id="OMERI07G14460.1">
    <property type="protein sequence ID" value="OMERI07G14460.1"/>
    <property type="gene ID" value="OMERI07G14460"/>
</dbReference>
<sequence length="189" mass="20445">MPELPRRLRCLLLWLRSPPSSSSSTGTFSSAPSRGCPLHAVLSQRCAPAVASLALYYRIREASPPTPFTFSLLLAALASSSFPPLPRPQALRASPTSMHSSAMRSRTPPDGAMKIAEVCDDCACARAMEVRQQEEYVVAGRRRPCRRWRGKGKACAGTGPRRYQLPPQALPLAGEGDEVRNGNEEGGRG</sequence>
<reference evidence="2" key="1">
    <citation type="submission" date="2015-04" db="UniProtKB">
        <authorList>
            <consortium name="EnsemblPlants"/>
        </authorList>
    </citation>
    <scope>IDENTIFICATION</scope>
</reference>
<keyword evidence="3" id="KW-1185">Reference proteome</keyword>
<proteinExistence type="predicted"/>
<dbReference type="Proteomes" id="UP000008021">
    <property type="component" value="Chromosome 7"/>
</dbReference>
<organism evidence="2">
    <name type="scientific">Oryza meridionalis</name>
    <dbReference type="NCBI Taxonomy" id="40149"/>
    <lineage>
        <taxon>Eukaryota</taxon>
        <taxon>Viridiplantae</taxon>
        <taxon>Streptophyta</taxon>
        <taxon>Embryophyta</taxon>
        <taxon>Tracheophyta</taxon>
        <taxon>Spermatophyta</taxon>
        <taxon>Magnoliopsida</taxon>
        <taxon>Liliopsida</taxon>
        <taxon>Poales</taxon>
        <taxon>Poaceae</taxon>
        <taxon>BOP clade</taxon>
        <taxon>Oryzoideae</taxon>
        <taxon>Oryzeae</taxon>
        <taxon>Oryzinae</taxon>
        <taxon>Oryza</taxon>
    </lineage>
</organism>
<feature type="compositionally biased region" description="Basic and acidic residues" evidence="1">
    <location>
        <begin position="177"/>
        <end position="189"/>
    </location>
</feature>
<dbReference type="HOGENOM" id="CLU_106919_0_0_1"/>
<feature type="region of interest" description="Disordered" evidence="1">
    <location>
        <begin position="87"/>
        <end position="109"/>
    </location>
</feature>